<dbReference type="Proteomes" id="UP001055811">
    <property type="component" value="Linkage Group LG08"/>
</dbReference>
<reference evidence="1 2" key="2">
    <citation type="journal article" date="2022" name="Mol. Ecol. Resour.">
        <title>The genomes of chicory, endive, great burdock and yacon provide insights into Asteraceae paleo-polyploidization history and plant inulin production.</title>
        <authorList>
            <person name="Fan W."/>
            <person name="Wang S."/>
            <person name="Wang H."/>
            <person name="Wang A."/>
            <person name="Jiang F."/>
            <person name="Liu H."/>
            <person name="Zhao H."/>
            <person name="Xu D."/>
            <person name="Zhang Y."/>
        </authorList>
    </citation>
    <scope>NUCLEOTIDE SEQUENCE [LARGE SCALE GENOMIC DNA]</scope>
    <source>
        <strain evidence="2">cv. Punajuju</strain>
        <tissue evidence="1">Leaves</tissue>
    </source>
</reference>
<protein>
    <submittedName>
        <fullName evidence="1">Uncharacterized protein</fullName>
    </submittedName>
</protein>
<evidence type="ECO:0000313" key="1">
    <source>
        <dbReference type="EMBL" id="KAI3700551.1"/>
    </source>
</evidence>
<dbReference type="EMBL" id="CM042016">
    <property type="protein sequence ID" value="KAI3700551.1"/>
    <property type="molecule type" value="Genomic_DNA"/>
</dbReference>
<comment type="caution">
    <text evidence="1">The sequence shown here is derived from an EMBL/GenBank/DDBJ whole genome shotgun (WGS) entry which is preliminary data.</text>
</comment>
<organism evidence="1 2">
    <name type="scientific">Cichorium intybus</name>
    <name type="common">Chicory</name>
    <dbReference type="NCBI Taxonomy" id="13427"/>
    <lineage>
        <taxon>Eukaryota</taxon>
        <taxon>Viridiplantae</taxon>
        <taxon>Streptophyta</taxon>
        <taxon>Embryophyta</taxon>
        <taxon>Tracheophyta</taxon>
        <taxon>Spermatophyta</taxon>
        <taxon>Magnoliopsida</taxon>
        <taxon>eudicotyledons</taxon>
        <taxon>Gunneridae</taxon>
        <taxon>Pentapetalae</taxon>
        <taxon>asterids</taxon>
        <taxon>campanulids</taxon>
        <taxon>Asterales</taxon>
        <taxon>Asteraceae</taxon>
        <taxon>Cichorioideae</taxon>
        <taxon>Cichorieae</taxon>
        <taxon>Cichoriinae</taxon>
        <taxon>Cichorium</taxon>
    </lineage>
</organism>
<evidence type="ECO:0000313" key="2">
    <source>
        <dbReference type="Proteomes" id="UP001055811"/>
    </source>
</evidence>
<proteinExistence type="predicted"/>
<keyword evidence="2" id="KW-1185">Reference proteome</keyword>
<reference evidence="2" key="1">
    <citation type="journal article" date="2022" name="Mol. Ecol. Resour.">
        <title>The genomes of chicory, endive, great burdock and yacon provide insights into Asteraceae palaeo-polyploidization history and plant inulin production.</title>
        <authorList>
            <person name="Fan W."/>
            <person name="Wang S."/>
            <person name="Wang H."/>
            <person name="Wang A."/>
            <person name="Jiang F."/>
            <person name="Liu H."/>
            <person name="Zhao H."/>
            <person name="Xu D."/>
            <person name="Zhang Y."/>
        </authorList>
    </citation>
    <scope>NUCLEOTIDE SEQUENCE [LARGE SCALE GENOMIC DNA]</scope>
    <source>
        <strain evidence="2">cv. Punajuju</strain>
    </source>
</reference>
<gene>
    <name evidence="1" type="ORF">L2E82_45184</name>
</gene>
<name>A0ACB8ZS60_CICIN</name>
<sequence length="85" mass="9928">MTISLMVLDEKIDGQLVDVTVDEEDKFDKEPHSGEEFFTLRGSHFGENGILLCQLLDWRQMVPTQPLSQLFRVYQEELTQRKSKL</sequence>
<accession>A0ACB8ZS60</accession>